<proteinExistence type="predicted"/>
<protein>
    <submittedName>
        <fullName evidence="1">6856_t:CDS:1</fullName>
    </submittedName>
</protein>
<sequence length="73" mass="8293">MQGGTEELSEIVEIRHRFHRREGFGMVLCLEIDVPIPTALISYDIRVAIGGREASDYDTDDAHIINHEDLVKE</sequence>
<name>A0ACA9KV99_9GLOM</name>
<comment type="caution">
    <text evidence="1">The sequence shown here is derived from an EMBL/GenBank/DDBJ whole genome shotgun (WGS) entry which is preliminary data.</text>
</comment>
<keyword evidence="2" id="KW-1185">Reference proteome</keyword>
<gene>
    <name evidence="1" type="ORF">ACOLOM_LOCUS2397</name>
</gene>
<dbReference type="Proteomes" id="UP000789525">
    <property type="component" value="Unassembled WGS sequence"/>
</dbReference>
<evidence type="ECO:0000313" key="2">
    <source>
        <dbReference type="Proteomes" id="UP000789525"/>
    </source>
</evidence>
<organism evidence="1 2">
    <name type="scientific">Acaulospora colombiana</name>
    <dbReference type="NCBI Taxonomy" id="27376"/>
    <lineage>
        <taxon>Eukaryota</taxon>
        <taxon>Fungi</taxon>
        <taxon>Fungi incertae sedis</taxon>
        <taxon>Mucoromycota</taxon>
        <taxon>Glomeromycotina</taxon>
        <taxon>Glomeromycetes</taxon>
        <taxon>Diversisporales</taxon>
        <taxon>Acaulosporaceae</taxon>
        <taxon>Acaulospora</taxon>
    </lineage>
</organism>
<accession>A0ACA9KV99</accession>
<feature type="non-terminal residue" evidence="1">
    <location>
        <position position="73"/>
    </location>
</feature>
<evidence type="ECO:0000313" key="1">
    <source>
        <dbReference type="EMBL" id="CAG8491499.1"/>
    </source>
</evidence>
<dbReference type="EMBL" id="CAJVPT010003078">
    <property type="protein sequence ID" value="CAG8491499.1"/>
    <property type="molecule type" value="Genomic_DNA"/>
</dbReference>
<reference evidence="1" key="1">
    <citation type="submission" date="2021-06" db="EMBL/GenBank/DDBJ databases">
        <authorList>
            <person name="Kallberg Y."/>
            <person name="Tangrot J."/>
            <person name="Rosling A."/>
        </authorList>
    </citation>
    <scope>NUCLEOTIDE SEQUENCE</scope>
    <source>
        <strain evidence="1">CL356</strain>
    </source>
</reference>